<dbReference type="AlphaFoldDB" id="A0A918LC39"/>
<dbReference type="SUPFAM" id="SSF51735">
    <property type="entry name" value="NAD(P)-binding Rossmann-fold domains"/>
    <property type="match status" value="1"/>
</dbReference>
<dbReference type="Gene3D" id="3.40.50.720">
    <property type="entry name" value="NAD(P)-binding Rossmann-like Domain"/>
    <property type="match status" value="1"/>
</dbReference>
<proteinExistence type="predicted"/>
<dbReference type="InterPro" id="IPR036291">
    <property type="entry name" value="NAD(P)-bd_dom_sf"/>
</dbReference>
<comment type="caution">
    <text evidence="1">The sequence shown here is derived from an EMBL/GenBank/DDBJ whole genome shotgun (WGS) entry which is preliminary data.</text>
</comment>
<name>A0A918LC39_9ACTN</name>
<reference evidence="1" key="1">
    <citation type="journal article" date="2014" name="Int. J. Syst. Evol. Microbiol.">
        <title>Complete genome sequence of Corynebacterium casei LMG S-19264T (=DSM 44701T), isolated from a smear-ripened cheese.</title>
        <authorList>
            <consortium name="US DOE Joint Genome Institute (JGI-PGF)"/>
            <person name="Walter F."/>
            <person name="Albersmeier A."/>
            <person name="Kalinowski J."/>
            <person name="Ruckert C."/>
        </authorList>
    </citation>
    <scope>NUCLEOTIDE SEQUENCE</scope>
    <source>
        <strain evidence="1">JCM 4386</strain>
    </source>
</reference>
<dbReference type="Proteomes" id="UP000606194">
    <property type="component" value="Unassembled WGS sequence"/>
</dbReference>
<keyword evidence="2" id="KW-1185">Reference proteome</keyword>
<accession>A0A918LC39</accession>
<dbReference type="EMBL" id="BMTL01000055">
    <property type="protein sequence ID" value="GGS28291.1"/>
    <property type="molecule type" value="Genomic_DNA"/>
</dbReference>
<gene>
    <name evidence="1" type="ORF">GCM10010269_78640</name>
</gene>
<dbReference type="RefSeq" id="WP_190154101.1">
    <property type="nucleotide sequence ID" value="NZ_BMTL01000055.1"/>
</dbReference>
<protein>
    <recommendedName>
        <fullName evidence="3">NAD-dependent epimerase/dehydratase family protein</fullName>
    </recommendedName>
</protein>
<evidence type="ECO:0000313" key="2">
    <source>
        <dbReference type="Proteomes" id="UP000606194"/>
    </source>
</evidence>
<sequence length="142" mass="14285">MKVVVAGATGLIGSGSVTRLRDHGAQVVPLALGADRVASGCLRAKAAQQDLVRRSALPCSLGRATPLFESVASAVCAGVYADGVHVAPAAAVADRVAAPSPTSPSWCRCSAFLAAAGPKERPFDLDHEGHTCLAARAGGADR</sequence>
<evidence type="ECO:0000313" key="1">
    <source>
        <dbReference type="EMBL" id="GGS28291.1"/>
    </source>
</evidence>
<organism evidence="1 2">
    <name type="scientific">Streptomyces humidus</name>
    <dbReference type="NCBI Taxonomy" id="52259"/>
    <lineage>
        <taxon>Bacteria</taxon>
        <taxon>Bacillati</taxon>
        <taxon>Actinomycetota</taxon>
        <taxon>Actinomycetes</taxon>
        <taxon>Kitasatosporales</taxon>
        <taxon>Streptomycetaceae</taxon>
        <taxon>Streptomyces</taxon>
    </lineage>
</organism>
<reference evidence="1" key="2">
    <citation type="submission" date="2020-09" db="EMBL/GenBank/DDBJ databases">
        <authorList>
            <person name="Sun Q."/>
            <person name="Ohkuma M."/>
        </authorList>
    </citation>
    <scope>NUCLEOTIDE SEQUENCE</scope>
    <source>
        <strain evidence="1">JCM 4386</strain>
    </source>
</reference>
<evidence type="ECO:0008006" key="3">
    <source>
        <dbReference type="Google" id="ProtNLM"/>
    </source>
</evidence>